<evidence type="ECO:0000256" key="2">
    <source>
        <dbReference type="ARBA" id="ARBA00022448"/>
    </source>
</evidence>
<keyword evidence="3 4" id="KW-0732">Signal</keyword>
<name>A0A1Q8ST91_9GAMM</name>
<keyword evidence="2" id="KW-0813">Transport</keyword>
<dbReference type="Proteomes" id="UP000186878">
    <property type="component" value="Unassembled WGS sequence"/>
</dbReference>
<dbReference type="InterPro" id="IPR030678">
    <property type="entry name" value="Peptide/Ni-bd"/>
</dbReference>
<dbReference type="Gene3D" id="3.10.105.10">
    <property type="entry name" value="Dipeptide-binding Protein, Domain 3"/>
    <property type="match status" value="1"/>
</dbReference>
<evidence type="ECO:0000259" key="5">
    <source>
        <dbReference type="Pfam" id="PF00496"/>
    </source>
</evidence>
<dbReference type="SUPFAM" id="SSF53850">
    <property type="entry name" value="Periplasmic binding protein-like II"/>
    <property type="match status" value="1"/>
</dbReference>
<dbReference type="Gene3D" id="3.90.76.10">
    <property type="entry name" value="Dipeptide-binding Protein, Domain 1"/>
    <property type="match status" value="1"/>
</dbReference>
<dbReference type="GO" id="GO:1904680">
    <property type="term" value="F:peptide transmembrane transporter activity"/>
    <property type="evidence" value="ECO:0007669"/>
    <property type="project" value="TreeGrafter"/>
</dbReference>
<dbReference type="OrthoDB" id="9801912at2"/>
<keyword evidence="7" id="KW-1185">Reference proteome</keyword>
<dbReference type="GO" id="GO:0043190">
    <property type="term" value="C:ATP-binding cassette (ABC) transporter complex"/>
    <property type="evidence" value="ECO:0007669"/>
    <property type="project" value="InterPro"/>
</dbReference>
<protein>
    <submittedName>
        <fullName evidence="6">ABC transporter substrate-binding protein</fullName>
    </submittedName>
</protein>
<dbReference type="InterPro" id="IPR039424">
    <property type="entry name" value="SBP_5"/>
</dbReference>
<dbReference type="Pfam" id="PF00496">
    <property type="entry name" value="SBP_bac_5"/>
    <property type="match status" value="1"/>
</dbReference>
<dbReference type="STRING" id="404433.BTW07_07630"/>
<feature type="domain" description="Solute-binding protein family 5" evidence="5">
    <location>
        <begin position="74"/>
        <end position="429"/>
    </location>
</feature>
<dbReference type="CDD" id="cd08515">
    <property type="entry name" value="PBP2_NikA_DppA_OppA_like_10"/>
    <property type="match status" value="1"/>
</dbReference>
<gene>
    <name evidence="6" type="ORF">BTW07_07630</name>
</gene>
<dbReference type="AlphaFoldDB" id="A0A1Q8ST91"/>
<dbReference type="RefSeq" id="WP_075569570.1">
    <property type="nucleotide sequence ID" value="NZ_MSDO01000009.1"/>
</dbReference>
<feature type="chain" id="PRO_5013022818" evidence="4">
    <location>
        <begin position="26"/>
        <end position="506"/>
    </location>
</feature>
<sequence>MRSNLTLRHIVAGTALCSLSLPALANKADDTLVYASDSEPENISPYHNNLREGVIISHLAWDTLIYRNPETNAYEPMLATEWHWVDDTTLEMTLRQGVTFQNGEPFNADDVVFTFNYVVLPDSKVVTRQNTDWIKSVEKIDDTHVRFHLNGPFPAALEYLSGPLPVFPDQYFQKVGLEGFSKQPIGTGPYRITEVTPGEGVKMTRNDDYFADSPIGKPHIGKLEFKVIPDQDSRVAQLMTGQVDWIWRVPADQAEQMQGMPNLTVDSGETMRVGYISFDAAKRENSPLSHLEVRQAINHAINRQGMADNLVRGGSRPLYAPCFPAQFGCETQDVVEYDYDPDKARQLLADAGYGDGFELNLYAYRERDYAEAMIGDLRNVGIRVNLRFMTSPALLEQQRGGNTDMSFKTWGSYSVNDVSAFTSVYFGGGADDHWQDEQVQQWLHTGDTSVDPDVRKENYRKALQRISEQAYWAPLFSYSTYYAYTSDLNFTPYPDELPRFAEASWK</sequence>
<evidence type="ECO:0000313" key="6">
    <source>
        <dbReference type="EMBL" id="OLO04669.1"/>
    </source>
</evidence>
<evidence type="ECO:0000256" key="3">
    <source>
        <dbReference type="ARBA" id="ARBA00022729"/>
    </source>
</evidence>
<reference evidence="6 7" key="1">
    <citation type="submission" date="2016-12" db="EMBL/GenBank/DDBJ databases">
        <title>Draft genome sequences of strains Salinicola socius SMB35, Salinicola sp. MH3R3-1 and Chromohalobacter sp. SMB17 from the Verkhnekamsk potash mining region of Russia.</title>
        <authorList>
            <person name="Mavrodi D.V."/>
            <person name="Olsson B.E."/>
            <person name="Korsakova E.S."/>
            <person name="Pyankova A."/>
            <person name="Mavrodi O.V."/>
            <person name="Plotnikova E.G."/>
        </authorList>
    </citation>
    <scope>NUCLEOTIDE SEQUENCE [LARGE SCALE GENOMIC DNA]</scope>
    <source>
        <strain evidence="6 7">SMB35</strain>
    </source>
</reference>
<feature type="signal peptide" evidence="4">
    <location>
        <begin position="1"/>
        <end position="25"/>
    </location>
</feature>
<dbReference type="PIRSF" id="PIRSF002741">
    <property type="entry name" value="MppA"/>
    <property type="match status" value="1"/>
</dbReference>
<evidence type="ECO:0000256" key="1">
    <source>
        <dbReference type="ARBA" id="ARBA00005695"/>
    </source>
</evidence>
<evidence type="ECO:0000256" key="4">
    <source>
        <dbReference type="SAM" id="SignalP"/>
    </source>
</evidence>
<accession>A0A1Q8ST91</accession>
<evidence type="ECO:0000313" key="7">
    <source>
        <dbReference type="Proteomes" id="UP000186878"/>
    </source>
</evidence>
<dbReference type="Gene3D" id="3.40.190.10">
    <property type="entry name" value="Periplasmic binding protein-like II"/>
    <property type="match status" value="1"/>
</dbReference>
<dbReference type="GO" id="GO:0015833">
    <property type="term" value="P:peptide transport"/>
    <property type="evidence" value="ECO:0007669"/>
    <property type="project" value="TreeGrafter"/>
</dbReference>
<dbReference type="PANTHER" id="PTHR30290">
    <property type="entry name" value="PERIPLASMIC BINDING COMPONENT OF ABC TRANSPORTER"/>
    <property type="match status" value="1"/>
</dbReference>
<comment type="similarity">
    <text evidence="1">Belongs to the bacterial solute-binding protein 5 family.</text>
</comment>
<dbReference type="GO" id="GO:0030288">
    <property type="term" value="C:outer membrane-bounded periplasmic space"/>
    <property type="evidence" value="ECO:0007669"/>
    <property type="project" value="UniProtKB-ARBA"/>
</dbReference>
<dbReference type="InterPro" id="IPR000914">
    <property type="entry name" value="SBP_5_dom"/>
</dbReference>
<dbReference type="EMBL" id="MSDO01000009">
    <property type="protein sequence ID" value="OLO04669.1"/>
    <property type="molecule type" value="Genomic_DNA"/>
</dbReference>
<organism evidence="6 7">
    <name type="scientific">Salinicola socius</name>
    <dbReference type="NCBI Taxonomy" id="404433"/>
    <lineage>
        <taxon>Bacteria</taxon>
        <taxon>Pseudomonadati</taxon>
        <taxon>Pseudomonadota</taxon>
        <taxon>Gammaproteobacteria</taxon>
        <taxon>Oceanospirillales</taxon>
        <taxon>Halomonadaceae</taxon>
        <taxon>Salinicola</taxon>
    </lineage>
</organism>
<proteinExistence type="inferred from homology"/>
<dbReference type="PANTHER" id="PTHR30290:SF9">
    <property type="entry name" value="OLIGOPEPTIDE-BINDING PROTEIN APPA"/>
    <property type="match status" value="1"/>
</dbReference>
<comment type="caution">
    <text evidence="6">The sequence shown here is derived from an EMBL/GenBank/DDBJ whole genome shotgun (WGS) entry which is preliminary data.</text>
</comment>